<dbReference type="SUPFAM" id="SSF53335">
    <property type="entry name" value="S-adenosyl-L-methionine-dependent methyltransferases"/>
    <property type="match status" value="1"/>
</dbReference>
<evidence type="ECO:0000259" key="4">
    <source>
        <dbReference type="Pfam" id="PF08241"/>
    </source>
</evidence>
<keyword evidence="3" id="KW-0949">S-adenosyl-L-methionine</keyword>
<reference evidence="6" key="1">
    <citation type="journal article" date="2019" name="Int. J. Syst. Evol. Microbiol.">
        <title>The Global Catalogue of Microorganisms (GCM) 10K type strain sequencing project: providing services to taxonomists for standard genome sequencing and annotation.</title>
        <authorList>
            <consortium name="The Broad Institute Genomics Platform"/>
            <consortium name="The Broad Institute Genome Sequencing Center for Infectious Disease"/>
            <person name="Wu L."/>
            <person name="Ma J."/>
        </authorList>
    </citation>
    <scope>NUCLEOTIDE SEQUENCE [LARGE SCALE GENOMIC DNA]</scope>
    <source>
        <strain evidence="6">NBRC 112416</strain>
    </source>
</reference>
<dbReference type="RefSeq" id="WP_284338368.1">
    <property type="nucleotide sequence ID" value="NZ_BSNS01000002.1"/>
</dbReference>
<dbReference type="PANTHER" id="PTHR43464:SF19">
    <property type="entry name" value="UBIQUINONE BIOSYNTHESIS O-METHYLTRANSFERASE, MITOCHONDRIAL"/>
    <property type="match status" value="1"/>
</dbReference>
<keyword evidence="2" id="KW-0808">Transferase</keyword>
<evidence type="ECO:0000313" key="5">
    <source>
        <dbReference type="EMBL" id="GLQ52897.1"/>
    </source>
</evidence>
<dbReference type="PANTHER" id="PTHR43464">
    <property type="entry name" value="METHYLTRANSFERASE"/>
    <property type="match status" value="1"/>
</dbReference>
<dbReference type="Gene3D" id="3.40.50.150">
    <property type="entry name" value="Vaccinia Virus protein VP39"/>
    <property type="match status" value="1"/>
</dbReference>
<protein>
    <submittedName>
        <fullName evidence="5">Methyltransferase</fullName>
    </submittedName>
</protein>
<dbReference type="Pfam" id="PF08241">
    <property type="entry name" value="Methyltransf_11"/>
    <property type="match status" value="1"/>
</dbReference>
<dbReference type="GO" id="GO:0032259">
    <property type="term" value="P:methylation"/>
    <property type="evidence" value="ECO:0007669"/>
    <property type="project" value="UniProtKB-KW"/>
</dbReference>
<evidence type="ECO:0000256" key="1">
    <source>
        <dbReference type="ARBA" id="ARBA00022603"/>
    </source>
</evidence>
<dbReference type="CDD" id="cd02440">
    <property type="entry name" value="AdoMet_MTases"/>
    <property type="match status" value="1"/>
</dbReference>
<name>A0ABQ5VZ49_9HYPH</name>
<proteinExistence type="predicted"/>
<evidence type="ECO:0000313" key="6">
    <source>
        <dbReference type="Proteomes" id="UP001156691"/>
    </source>
</evidence>
<keyword evidence="1 5" id="KW-0489">Methyltransferase</keyword>
<sequence length="235" mass="26526">MGAEDNGWEASASAWIADMGDLGDYGRRYVLDRPMLERTSGRGFESALDVGCGEGRFCRLLKAEGIDATGIEPTRTLRETALARDPTGRYLNALAEELPFEARTFDLVVSYLTLIDIDGIEVAITEMARVLKPGGSLLIANLNSFNTAGGWETREDGTRYFVIDNYLTERSEWFSWRGISIRNWHRPLRTYLQLLLATGLQLVHFDEPAPTGGDPAQAERYRRLPYFHIMEWTKP</sequence>
<evidence type="ECO:0000256" key="3">
    <source>
        <dbReference type="ARBA" id="ARBA00022691"/>
    </source>
</evidence>
<accession>A0ABQ5VZ49</accession>
<feature type="domain" description="Methyltransferase type 11" evidence="4">
    <location>
        <begin position="48"/>
        <end position="139"/>
    </location>
</feature>
<keyword evidence="6" id="KW-1185">Reference proteome</keyword>
<dbReference type="Proteomes" id="UP001156691">
    <property type="component" value="Unassembled WGS sequence"/>
</dbReference>
<dbReference type="GO" id="GO:0008168">
    <property type="term" value="F:methyltransferase activity"/>
    <property type="evidence" value="ECO:0007669"/>
    <property type="project" value="UniProtKB-KW"/>
</dbReference>
<comment type="caution">
    <text evidence="5">The sequence shown here is derived from an EMBL/GenBank/DDBJ whole genome shotgun (WGS) entry which is preliminary data.</text>
</comment>
<dbReference type="InterPro" id="IPR029063">
    <property type="entry name" value="SAM-dependent_MTases_sf"/>
</dbReference>
<dbReference type="InterPro" id="IPR013216">
    <property type="entry name" value="Methyltransf_11"/>
</dbReference>
<organism evidence="5 6">
    <name type="scientific">Devosia nitrariae</name>
    <dbReference type="NCBI Taxonomy" id="2071872"/>
    <lineage>
        <taxon>Bacteria</taxon>
        <taxon>Pseudomonadati</taxon>
        <taxon>Pseudomonadota</taxon>
        <taxon>Alphaproteobacteria</taxon>
        <taxon>Hyphomicrobiales</taxon>
        <taxon>Devosiaceae</taxon>
        <taxon>Devosia</taxon>
    </lineage>
</organism>
<gene>
    <name evidence="5" type="ORF">GCM10010862_01550</name>
</gene>
<evidence type="ECO:0000256" key="2">
    <source>
        <dbReference type="ARBA" id="ARBA00022679"/>
    </source>
</evidence>
<dbReference type="EMBL" id="BSNS01000002">
    <property type="protein sequence ID" value="GLQ52897.1"/>
    <property type="molecule type" value="Genomic_DNA"/>
</dbReference>